<dbReference type="InterPro" id="IPR050469">
    <property type="entry name" value="Diguanylate_Cyclase"/>
</dbReference>
<dbReference type="CDD" id="cd01949">
    <property type="entry name" value="GGDEF"/>
    <property type="match status" value="1"/>
</dbReference>
<dbReference type="PROSITE" id="PS50112">
    <property type="entry name" value="PAS"/>
    <property type="match status" value="2"/>
</dbReference>
<dbReference type="GO" id="GO:0052621">
    <property type="term" value="F:diguanylate cyclase activity"/>
    <property type="evidence" value="ECO:0007669"/>
    <property type="project" value="UniProtKB-EC"/>
</dbReference>
<accession>A0ABV7RG72</accession>
<proteinExistence type="predicted"/>
<sequence length="797" mass="87041">MKLLQSFRGRLVLLFGSLSLLVGAATAFYFEQAASQEVAQSRGAALHDVSRSIAQALAENLRERDREISLLSRFPVFRRGDLHSPELRLHLEDIKNSYRHYAWVGVADTDGTVLSAAGGLLEGQSVLKRPWFIQGSHGAYVGDVHEAVLLAKKLPNPNPSEPLRFVDFAAPILGMDGKVRGVLGSHANWDWVQEVVQRALSSQHARDGMQVLILNRKGDILYPFAAIGSPLPPELARVSDGYATLNWPDGAAYLTSKVNVAARASTELGWQVLLRQPLAAALAPVKQLQQTLLLIALLASLIFMLCALWLASHLSRPIEQLVQVAQRVASGDESASFVTGQHSLELQTLEASLRDMTLQLLARKQALADSNRLLEQKVVARTAELSELYHLSPVGYHSHNAEGIITQINDRELQWLGYRREDVVGRLHVSQLLPPECRPAFAGHLAAMQQGQSVSTEDTEFVRQDGSTLHVRLSANAHFDAAGEFVFARSAVMDVSTQHSLEMALRSQQQLNQSIIHASDNGLLLYRADGQCLLANDAAASILGTSKQELLTQNFHHNATWQSNGLQQAALRALDGRMERLLLNGHSSFHKAVDCQVTLLPVAHEGSTMLLLVVKDVAELMQANRELEQLARVDTLTGLANRRSANERLHAEFRRMQRSGSSYSVLLLDIDHFKRVNDTFGHESGDHVLQFVAGILQHGVRETDLAARFGGEEFLLLLPDTAPQHGLQLADKLRASIAAATVPLVGRVTVSIGLAAATADDADEDAAVRRADQALYAAKHAGRNRVELAGSDNVAAG</sequence>
<dbReference type="CDD" id="cd06225">
    <property type="entry name" value="HAMP"/>
    <property type="match status" value="1"/>
</dbReference>
<dbReference type="InterPro" id="IPR029787">
    <property type="entry name" value="Nucleotide_cyclase"/>
</dbReference>
<dbReference type="CDD" id="cd12914">
    <property type="entry name" value="PDC1_DGC_like"/>
    <property type="match status" value="1"/>
</dbReference>
<dbReference type="InterPro" id="IPR035965">
    <property type="entry name" value="PAS-like_dom_sf"/>
</dbReference>
<evidence type="ECO:0000256" key="8">
    <source>
        <dbReference type="SAM" id="Phobius"/>
    </source>
</evidence>
<keyword evidence="5 8" id="KW-1133">Transmembrane helix</keyword>
<dbReference type="EC" id="2.7.7.65" evidence="2"/>
<dbReference type="Proteomes" id="UP001595741">
    <property type="component" value="Unassembled WGS sequence"/>
</dbReference>
<dbReference type="InterPro" id="IPR013767">
    <property type="entry name" value="PAS_fold"/>
</dbReference>
<keyword evidence="3" id="KW-1003">Cell membrane</keyword>
<evidence type="ECO:0000256" key="5">
    <source>
        <dbReference type="ARBA" id="ARBA00022989"/>
    </source>
</evidence>
<dbReference type="SMART" id="SM00304">
    <property type="entry name" value="HAMP"/>
    <property type="match status" value="1"/>
</dbReference>
<dbReference type="CDD" id="cd00130">
    <property type="entry name" value="PAS"/>
    <property type="match status" value="2"/>
</dbReference>
<dbReference type="SUPFAM" id="SSF55785">
    <property type="entry name" value="PYP-like sensor domain (PAS domain)"/>
    <property type="match status" value="2"/>
</dbReference>
<dbReference type="Gene3D" id="3.30.450.20">
    <property type="entry name" value="PAS domain"/>
    <property type="match status" value="3"/>
</dbReference>
<dbReference type="Pfam" id="PF02743">
    <property type="entry name" value="dCache_1"/>
    <property type="match status" value="1"/>
</dbReference>
<keyword evidence="13" id="KW-0808">Transferase</keyword>
<dbReference type="SMART" id="SM00267">
    <property type="entry name" value="GGDEF"/>
    <property type="match status" value="1"/>
</dbReference>
<dbReference type="InterPro" id="IPR000700">
    <property type="entry name" value="PAS-assoc_C"/>
</dbReference>
<keyword evidence="6 8" id="KW-0472">Membrane</keyword>
<keyword evidence="4 8" id="KW-0812">Transmembrane</keyword>
<keyword evidence="14" id="KW-1185">Reference proteome</keyword>
<organism evidence="13 14">
    <name type="scientific">Vogesella facilis</name>
    <dbReference type="NCBI Taxonomy" id="1655232"/>
    <lineage>
        <taxon>Bacteria</taxon>
        <taxon>Pseudomonadati</taxon>
        <taxon>Pseudomonadota</taxon>
        <taxon>Betaproteobacteria</taxon>
        <taxon>Neisseriales</taxon>
        <taxon>Chromobacteriaceae</taxon>
        <taxon>Vogesella</taxon>
    </lineage>
</organism>
<feature type="domain" description="PAC" evidence="10">
    <location>
        <begin position="455"/>
        <end position="507"/>
    </location>
</feature>
<comment type="caution">
    <text evidence="13">The sequence shown here is derived from an EMBL/GenBank/DDBJ whole genome shotgun (WGS) entry which is preliminary data.</text>
</comment>
<dbReference type="InterPro" id="IPR033479">
    <property type="entry name" value="dCache_1"/>
</dbReference>
<dbReference type="InterPro" id="IPR000014">
    <property type="entry name" value="PAS"/>
</dbReference>
<dbReference type="PROSITE" id="PS50113">
    <property type="entry name" value="PAC"/>
    <property type="match status" value="1"/>
</dbReference>
<dbReference type="InterPro" id="IPR000160">
    <property type="entry name" value="GGDEF_dom"/>
</dbReference>
<dbReference type="Pfam" id="PF00989">
    <property type="entry name" value="PAS"/>
    <property type="match status" value="1"/>
</dbReference>
<evidence type="ECO:0000313" key="13">
    <source>
        <dbReference type="EMBL" id="MFC3533269.1"/>
    </source>
</evidence>
<evidence type="ECO:0000256" key="6">
    <source>
        <dbReference type="ARBA" id="ARBA00023136"/>
    </source>
</evidence>
<dbReference type="InterPro" id="IPR043128">
    <property type="entry name" value="Rev_trsase/Diguanyl_cyclase"/>
</dbReference>
<evidence type="ECO:0000259" key="9">
    <source>
        <dbReference type="PROSITE" id="PS50112"/>
    </source>
</evidence>
<dbReference type="Gene3D" id="3.30.70.270">
    <property type="match status" value="1"/>
</dbReference>
<dbReference type="PANTHER" id="PTHR45138">
    <property type="entry name" value="REGULATORY COMPONENTS OF SENSORY TRANSDUCTION SYSTEM"/>
    <property type="match status" value="1"/>
</dbReference>
<dbReference type="PROSITE" id="PS50885">
    <property type="entry name" value="HAMP"/>
    <property type="match status" value="1"/>
</dbReference>
<evidence type="ECO:0000256" key="2">
    <source>
        <dbReference type="ARBA" id="ARBA00012528"/>
    </source>
</evidence>
<evidence type="ECO:0000259" key="10">
    <source>
        <dbReference type="PROSITE" id="PS50113"/>
    </source>
</evidence>
<feature type="domain" description="GGDEF" evidence="12">
    <location>
        <begin position="661"/>
        <end position="791"/>
    </location>
</feature>
<dbReference type="Pfam" id="PF00990">
    <property type="entry name" value="GGDEF"/>
    <property type="match status" value="1"/>
</dbReference>
<gene>
    <name evidence="13" type="ORF">ACFOLG_13875</name>
</gene>
<dbReference type="EMBL" id="JBHRXN010000032">
    <property type="protein sequence ID" value="MFC3533269.1"/>
    <property type="molecule type" value="Genomic_DNA"/>
</dbReference>
<evidence type="ECO:0000256" key="1">
    <source>
        <dbReference type="ARBA" id="ARBA00004651"/>
    </source>
</evidence>
<evidence type="ECO:0000259" key="12">
    <source>
        <dbReference type="PROSITE" id="PS50887"/>
    </source>
</evidence>
<dbReference type="SUPFAM" id="SSF55073">
    <property type="entry name" value="Nucleotide cyclase"/>
    <property type="match status" value="1"/>
</dbReference>
<evidence type="ECO:0000313" key="14">
    <source>
        <dbReference type="Proteomes" id="UP001595741"/>
    </source>
</evidence>
<reference evidence="14" key="1">
    <citation type="journal article" date="2019" name="Int. J. Syst. Evol. Microbiol.">
        <title>The Global Catalogue of Microorganisms (GCM) 10K type strain sequencing project: providing services to taxonomists for standard genome sequencing and annotation.</title>
        <authorList>
            <consortium name="The Broad Institute Genomics Platform"/>
            <consortium name="The Broad Institute Genome Sequencing Center for Infectious Disease"/>
            <person name="Wu L."/>
            <person name="Ma J."/>
        </authorList>
    </citation>
    <scope>NUCLEOTIDE SEQUENCE [LARGE SCALE GENOMIC DNA]</scope>
    <source>
        <strain evidence="14">KCTC 42742</strain>
    </source>
</reference>
<dbReference type="NCBIfam" id="TIGR00229">
    <property type="entry name" value="sensory_box"/>
    <property type="match status" value="1"/>
</dbReference>
<feature type="domain" description="HAMP" evidence="11">
    <location>
        <begin position="312"/>
        <end position="365"/>
    </location>
</feature>
<dbReference type="Pfam" id="PF00672">
    <property type="entry name" value="HAMP"/>
    <property type="match status" value="1"/>
</dbReference>
<protein>
    <recommendedName>
        <fullName evidence="2">diguanylate cyclase</fullName>
        <ecNumber evidence="2">2.7.7.65</ecNumber>
    </recommendedName>
</protein>
<name>A0ABV7RG72_9NEIS</name>
<comment type="subcellular location">
    <subcellularLocation>
        <location evidence="1">Cell membrane</location>
        <topology evidence="1">Multi-pass membrane protein</topology>
    </subcellularLocation>
</comment>
<feature type="domain" description="PAS" evidence="9">
    <location>
        <begin position="381"/>
        <end position="452"/>
    </location>
</feature>
<dbReference type="PANTHER" id="PTHR45138:SF9">
    <property type="entry name" value="DIGUANYLATE CYCLASE DGCM-RELATED"/>
    <property type="match status" value="1"/>
</dbReference>
<dbReference type="Pfam" id="PF13426">
    <property type="entry name" value="PAS_9"/>
    <property type="match status" value="1"/>
</dbReference>
<dbReference type="NCBIfam" id="TIGR00254">
    <property type="entry name" value="GGDEF"/>
    <property type="match status" value="1"/>
</dbReference>
<evidence type="ECO:0000259" key="11">
    <source>
        <dbReference type="PROSITE" id="PS50885"/>
    </source>
</evidence>
<dbReference type="PROSITE" id="PS50887">
    <property type="entry name" value="GGDEF"/>
    <property type="match status" value="1"/>
</dbReference>
<dbReference type="Gene3D" id="6.10.340.10">
    <property type="match status" value="1"/>
</dbReference>
<dbReference type="SMART" id="SM00091">
    <property type="entry name" value="PAS"/>
    <property type="match status" value="2"/>
</dbReference>
<evidence type="ECO:0000256" key="7">
    <source>
        <dbReference type="ARBA" id="ARBA00034247"/>
    </source>
</evidence>
<keyword evidence="13" id="KW-0548">Nucleotidyltransferase</keyword>
<dbReference type="RefSeq" id="WP_386092850.1">
    <property type="nucleotide sequence ID" value="NZ_JBHRXN010000032.1"/>
</dbReference>
<evidence type="ECO:0000256" key="4">
    <source>
        <dbReference type="ARBA" id="ARBA00022692"/>
    </source>
</evidence>
<dbReference type="InterPro" id="IPR003660">
    <property type="entry name" value="HAMP_dom"/>
</dbReference>
<feature type="transmembrane region" description="Helical" evidence="8">
    <location>
        <begin position="292"/>
        <end position="311"/>
    </location>
</feature>
<feature type="domain" description="PAS" evidence="9">
    <location>
        <begin position="508"/>
        <end position="554"/>
    </location>
</feature>
<evidence type="ECO:0000256" key="3">
    <source>
        <dbReference type="ARBA" id="ARBA00022475"/>
    </source>
</evidence>
<comment type="catalytic activity">
    <reaction evidence="7">
        <text>2 GTP = 3',3'-c-di-GMP + 2 diphosphate</text>
        <dbReference type="Rhea" id="RHEA:24898"/>
        <dbReference type="ChEBI" id="CHEBI:33019"/>
        <dbReference type="ChEBI" id="CHEBI:37565"/>
        <dbReference type="ChEBI" id="CHEBI:58805"/>
        <dbReference type="EC" id="2.7.7.65"/>
    </reaction>
</comment>